<gene>
    <name evidence="1" type="ORF">MNBD_CHLOROFLEXI01-1806</name>
</gene>
<reference evidence="1" key="1">
    <citation type="submission" date="2018-06" db="EMBL/GenBank/DDBJ databases">
        <authorList>
            <person name="Zhirakovskaya E."/>
        </authorList>
    </citation>
    <scope>NUCLEOTIDE SEQUENCE</scope>
</reference>
<sequence length="143" mass="15356">MGDQLQTAVSNTNAATVKQISLPLPTNDRLALLTLLLHRYSSGATITLWLDGQSVEIAVDGAKPFAHLVAQLDKLDDSGTAVVEIRAQQGLPILASSLEGRLPTTFSQPLLTMPLGENVLHYDSALFDVATTERLVAHLQTLQ</sequence>
<evidence type="ECO:0000313" key="1">
    <source>
        <dbReference type="EMBL" id="VAW30982.1"/>
    </source>
</evidence>
<organism evidence="1">
    <name type="scientific">hydrothermal vent metagenome</name>
    <dbReference type="NCBI Taxonomy" id="652676"/>
    <lineage>
        <taxon>unclassified sequences</taxon>
        <taxon>metagenomes</taxon>
        <taxon>ecological metagenomes</taxon>
    </lineage>
</organism>
<accession>A0A3B0UX17</accession>
<protein>
    <submittedName>
        <fullName evidence="1">Uncharacterized protein</fullName>
    </submittedName>
</protein>
<name>A0A3B0UX17_9ZZZZ</name>
<dbReference type="AlphaFoldDB" id="A0A3B0UX17"/>
<proteinExistence type="predicted"/>
<dbReference type="EMBL" id="UOEU01000125">
    <property type="protein sequence ID" value="VAW30982.1"/>
    <property type="molecule type" value="Genomic_DNA"/>
</dbReference>